<protein>
    <submittedName>
        <fullName evidence="2">SnoaL-like domain-containing protein</fullName>
    </submittedName>
</protein>
<dbReference type="InterPro" id="IPR037401">
    <property type="entry name" value="SnoaL-like"/>
</dbReference>
<accession>A0A1H2G1J4</accession>
<dbReference type="OrthoDB" id="1115105at2"/>
<evidence type="ECO:0000313" key="3">
    <source>
        <dbReference type="Proteomes" id="UP000243063"/>
    </source>
</evidence>
<dbReference type="InterPro" id="IPR032710">
    <property type="entry name" value="NTF2-like_dom_sf"/>
</dbReference>
<proteinExistence type="predicted"/>
<feature type="domain" description="SnoaL-like" evidence="1">
    <location>
        <begin position="10"/>
        <end position="116"/>
    </location>
</feature>
<sequence>MSDFLRDFARRFAALDKDSLDRLGELYSADALFVDPLHEIRGLAAMQRYFAELYANVQELRFDFHGFDAVREGDKEGEGYLRWTMSYRHPRLAGGRPIRVAGCSHLLWSDGRVYRHRDYFDAGALLYEHLPVLGRVIAWLKRRLA</sequence>
<reference evidence="3" key="1">
    <citation type="submission" date="2016-10" db="EMBL/GenBank/DDBJ databases">
        <authorList>
            <person name="Varghese N."/>
            <person name="Submissions S."/>
        </authorList>
    </citation>
    <scope>NUCLEOTIDE SEQUENCE [LARGE SCALE GENOMIC DNA]</scope>
    <source>
        <strain evidence="3">CCTCC 2012022</strain>
    </source>
</reference>
<dbReference type="SUPFAM" id="SSF54427">
    <property type="entry name" value="NTF2-like"/>
    <property type="match status" value="1"/>
</dbReference>
<name>A0A1H2G1J4_9GAMM</name>
<gene>
    <name evidence="2" type="ORF">SAMN05216580_1538</name>
</gene>
<dbReference type="EMBL" id="LT629780">
    <property type="protein sequence ID" value="SDU13494.1"/>
    <property type="molecule type" value="Genomic_DNA"/>
</dbReference>
<dbReference type="STRING" id="1245526.SAMN05216580_1538"/>
<dbReference type="Proteomes" id="UP000243063">
    <property type="component" value="Chromosome I"/>
</dbReference>
<evidence type="ECO:0000259" key="1">
    <source>
        <dbReference type="Pfam" id="PF12680"/>
    </source>
</evidence>
<evidence type="ECO:0000313" key="2">
    <source>
        <dbReference type="EMBL" id="SDU13494.1"/>
    </source>
</evidence>
<keyword evidence="3" id="KW-1185">Reference proteome</keyword>
<dbReference type="RefSeq" id="WP_090213355.1">
    <property type="nucleotide sequence ID" value="NZ_LT629780.1"/>
</dbReference>
<dbReference type="Gene3D" id="3.10.450.50">
    <property type="match status" value="1"/>
</dbReference>
<organism evidence="2 3">
    <name type="scientific">Geopseudomonas guangdongensis</name>
    <dbReference type="NCBI Taxonomy" id="1245526"/>
    <lineage>
        <taxon>Bacteria</taxon>
        <taxon>Pseudomonadati</taxon>
        <taxon>Pseudomonadota</taxon>
        <taxon>Gammaproteobacteria</taxon>
        <taxon>Pseudomonadales</taxon>
        <taxon>Pseudomonadaceae</taxon>
        <taxon>Geopseudomonas</taxon>
    </lineage>
</organism>
<dbReference type="AlphaFoldDB" id="A0A1H2G1J4"/>
<dbReference type="Pfam" id="PF12680">
    <property type="entry name" value="SnoaL_2"/>
    <property type="match status" value="1"/>
</dbReference>